<accession>A0A9X9S1S8</accession>
<reference evidence="2" key="1">
    <citation type="submission" date="2022-11" db="EMBL/GenBank/DDBJ databases">
        <title>Complete genome sequence of Methanogenium organophilum DSM 3596.</title>
        <authorList>
            <person name="Chen S.-C."/>
            <person name="Lai S.-J."/>
            <person name="You Y.-T."/>
        </authorList>
    </citation>
    <scope>NUCLEOTIDE SEQUENCE</scope>
    <source>
        <strain evidence="2">DSM 3596</strain>
    </source>
</reference>
<dbReference type="EMBL" id="CP113361">
    <property type="protein sequence ID" value="WAI00274.1"/>
    <property type="molecule type" value="Genomic_DNA"/>
</dbReference>
<evidence type="ECO:0000313" key="3">
    <source>
        <dbReference type="Proteomes" id="UP001163096"/>
    </source>
</evidence>
<dbReference type="KEGG" id="mou:OU421_07475"/>
<dbReference type="Proteomes" id="UP001163096">
    <property type="component" value="Chromosome"/>
</dbReference>
<sequence length="316" mass="34031">MILMAVLLTAPATATYAGDRPLENVFHEDITGGYIYTTGNSTYSGTLAPGERWPAEMDVTLPKDAAPVYTRLFLYWAWSKDGQVATYPNLTPALTGADILGDSLTRYTDTKGFVSRNDFFSGMDAYTVTGLTGGDNPLTLTVTNTHPANATVVLQGAGILCVYEAGSGTSGTIWVNEGCDMLYSSYGVTPEMATATIIFPGEVEKGTTASATLHLVAPSAGYTSANTPDKNAIMVNRPAKSTMPEFFDRILSMLFPGYNGWEWSDGFSSDEVHQVGEDVRDITPYLQAEDNTVAVLDNGDYLLLTNGILWIERTAD</sequence>
<dbReference type="InterPro" id="IPR021779">
    <property type="entry name" value="DUF3344"/>
</dbReference>
<dbReference type="AlphaFoldDB" id="A0A9X9S1S8"/>
<feature type="domain" description="DUF3344" evidence="1">
    <location>
        <begin position="15"/>
        <end position="312"/>
    </location>
</feature>
<organism evidence="2 3">
    <name type="scientific">Methanogenium organophilum</name>
    <dbReference type="NCBI Taxonomy" id="2199"/>
    <lineage>
        <taxon>Archaea</taxon>
        <taxon>Methanobacteriati</taxon>
        <taxon>Methanobacteriota</taxon>
        <taxon>Stenosarchaea group</taxon>
        <taxon>Methanomicrobia</taxon>
        <taxon>Methanomicrobiales</taxon>
        <taxon>Methanomicrobiaceae</taxon>
        <taxon>Methanogenium</taxon>
    </lineage>
</organism>
<name>A0A9X9S1S8_METOG</name>
<dbReference type="GeneID" id="76834931"/>
<gene>
    <name evidence="2" type="ORF">OU421_07475</name>
</gene>
<keyword evidence="3" id="KW-1185">Reference proteome</keyword>
<evidence type="ECO:0000259" key="1">
    <source>
        <dbReference type="Pfam" id="PF11824"/>
    </source>
</evidence>
<dbReference type="RefSeq" id="WP_268185447.1">
    <property type="nucleotide sequence ID" value="NZ_CP113361.1"/>
</dbReference>
<evidence type="ECO:0000313" key="2">
    <source>
        <dbReference type="EMBL" id="WAI00274.1"/>
    </source>
</evidence>
<dbReference type="Pfam" id="PF11824">
    <property type="entry name" value="DUF3344"/>
    <property type="match status" value="1"/>
</dbReference>
<protein>
    <submittedName>
        <fullName evidence="2">DUF3344 domain-containing protein</fullName>
    </submittedName>
</protein>
<proteinExistence type="predicted"/>